<gene>
    <name evidence="1" type="ORF">Rumeso_01485</name>
</gene>
<keyword evidence="2" id="KW-1185">Reference proteome</keyword>
<comment type="caution">
    <text evidence="1">The sequence shown here is derived from an EMBL/GenBank/DDBJ whole genome shotgun (WGS) entry which is preliminary data.</text>
</comment>
<dbReference type="EMBL" id="AOSK01000039">
    <property type="protein sequence ID" value="EYD76963.1"/>
    <property type="molecule type" value="Genomic_DNA"/>
</dbReference>
<dbReference type="Proteomes" id="UP000019666">
    <property type="component" value="Unassembled WGS sequence"/>
</dbReference>
<sequence>MLPLTSEDRARRNAALGAYKTQRGVLAFAGDWQERLRPAPAYDFRQPAPQGSAWYDRHGWDMTLAKWRQYVDALLDREGA</sequence>
<dbReference type="AlphaFoldDB" id="A0A017HS28"/>
<dbReference type="RefSeq" id="WP_037278777.1">
    <property type="nucleotide sequence ID" value="NZ_KK088557.1"/>
</dbReference>
<accession>A0A017HS28</accession>
<name>A0A017HS28_9RHOB</name>
<dbReference type="OrthoDB" id="128519at2"/>
<dbReference type="HOGENOM" id="CLU_2587554_0_0_5"/>
<reference evidence="1 2" key="1">
    <citation type="submission" date="2013-02" db="EMBL/GenBank/DDBJ databases">
        <authorList>
            <person name="Fiebig A."/>
            <person name="Goeker M."/>
            <person name="Klenk H.-P.P."/>
        </authorList>
    </citation>
    <scope>NUCLEOTIDE SEQUENCE [LARGE SCALE GENOMIC DNA]</scope>
    <source>
        <strain evidence="1 2">DSM 19309</strain>
    </source>
</reference>
<evidence type="ECO:0000313" key="2">
    <source>
        <dbReference type="Proteomes" id="UP000019666"/>
    </source>
</evidence>
<evidence type="ECO:0000313" key="1">
    <source>
        <dbReference type="EMBL" id="EYD76963.1"/>
    </source>
</evidence>
<protein>
    <submittedName>
        <fullName evidence="1">Uncharacterized protein</fullName>
    </submittedName>
</protein>
<proteinExistence type="predicted"/>
<dbReference type="STRING" id="442562.Rumeso_01485"/>
<organism evidence="1 2">
    <name type="scientific">Rubellimicrobium mesophilum DSM 19309</name>
    <dbReference type="NCBI Taxonomy" id="442562"/>
    <lineage>
        <taxon>Bacteria</taxon>
        <taxon>Pseudomonadati</taxon>
        <taxon>Pseudomonadota</taxon>
        <taxon>Alphaproteobacteria</taxon>
        <taxon>Rhodobacterales</taxon>
        <taxon>Roseobacteraceae</taxon>
        <taxon>Rubellimicrobium</taxon>
    </lineage>
</organism>